<feature type="compositionally biased region" description="Basic residues" evidence="1">
    <location>
        <begin position="94"/>
        <end position="109"/>
    </location>
</feature>
<evidence type="ECO:0000256" key="1">
    <source>
        <dbReference type="SAM" id="MobiDB-lite"/>
    </source>
</evidence>
<evidence type="ECO:0000313" key="2">
    <source>
        <dbReference type="EMBL" id="SVD20193.1"/>
    </source>
</evidence>
<name>A0A382TDU9_9ZZZZ</name>
<proteinExistence type="predicted"/>
<reference evidence="2" key="1">
    <citation type="submission" date="2018-05" db="EMBL/GenBank/DDBJ databases">
        <authorList>
            <person name="Lanie J.A."/>
            <person name="Ng W.-L."/>
            <person name="Kazmierczak K.M."/>
            <person name="Andrzejewski T.M."/>
            <person name="Davidsen T.M."/>
            <person name="Wayne K.J."/>
            <person name="Tettelin H."/>
            <person name="Glass J.I."/>
            <person name="Rusch D."/>
            <person name="Podicherti R."/>
            <person name="Tsui H.-C.T."/>
            <person name="Winkler M.E."/>
        </authorList>
    </citation>
    <scope>NUCLEOTIDE SEQUENCE</scope>
</reference>
<protein>
    <submittedName>
        <fullName evidence="2">Uncharacterized protein</fullName>
    </submittedName>
</protein>
<feature type="non-terminal residue" evidence="2">
    <location>
        <position position="127"/>
    </location>
</feature>
<sequence>RGLRGGEQHHQQHDLLALPVRGGPRNRGQPHVGRRTAGRGRGRRQRHLHPQRGGRLRSGRPRRARRHRHPQDLRRLPALRPPCGFRRLLAHPQGHPRRSQRRIGRPRPARLRRHLLRGQEPASLIPL</sequence>
<dbReference type="AlphaFoldDB" id="A0A382TDU9"/>
<gene>
    <name evidence="2" type="ORF">METZ01_LOCUS373047</name>
</gene>
<feature type="region of interest" description="Disordered" evidence="1">
    <location>
        <begin position="1"/>
        <end position="109"/>
    </location>
</feature>
<dbReference type="EMBL" id="UINC01135812">
    <property type="protein sequence ID" value="SVD20193.1"/>
    <property type="molecule type" value="Genomic_DNA"/>
</dbReference>
<feature type="compositionally biased region" description="Basic and acidic residues" evidence="1">
    <location>
        <begin position="1"/>
        <end position="13"/>
    </location>
</feature>
<feature type="non-terminal residue" evidence="2">
    <location>
        <position position="1"/>
    </location>
</feature>
<organism evidence="2">
    <name type="scientific">marine metagenome</name>
    <dbReference type="NCBI Taxonomy" id="408172"/>
    <lineage>
        <taxon>unclassified sequences</taxon>
        <taxon>metagenomes</taxon>
        <taxon>ecological metagenomes</taxon>
    </lineage>
</organism>
<feature type="compositionally biased region" description="Basic residues" evidence="1">
    <location>
        <begin position="32"/>
        <end position="69"/>
    </location>
</feature>
<accession>A0A382TDU9</accession>